<dbReference type="EMBL" id="JAAIUW010000010">
    <property type="protein sequence ID" value="KAF7812840.1"/>
    <property type="molecule type" value="Genomic_DNA"/>
</dbReference>
<reference evidence="1" key="1">
    <citation type="submission" date="2020-09" db="EMBL/GenBank/DDBJ databases">
        <title>Genome-Enabled Discovery of Anthraquinone Biosynthesis in Senna tora.</title>
        <authorList>
            <person name="Kang S.-H."/>
            <person name="Pandey R.P."/>
            <person name="Lee C.-M."/>
            <person name="Sim J.-S."/>
            <person name="Jeong J.-T."/>
            <person name="Choi B.-S."/>
            <person name="Jung M."/>
            <person name="Ginzburg D."/>
            <person name="Zhao K."/>
            <person name="Won S.Y."/>
            <person name="Oh T.-J."/>
            <person name="Yu Y."/>
            <person name="Kim N.-H."/>
            <person name="Lee O.R."/>
            <person name="Lee T.-H."/>
            <person name="Bashyal P."/>
            <person name="Kim T.-S."/>
            <person name="Lee W.-H."/>
            <person name="Kawkins C."/>
            <person name="Kim C.-K."/>
            <person name="Kim J.S."/>
            <person name="Ahn B.O."/>
            <person name="Rhee S.Y."/>
            <person name="Sohng J.K."/>
        </authorList>
    </citation>
    <scope>NUCLEOTIDE SEQUENCE</scope>
    <source>
        <tissue evidence="1">Leaf</tissue>
    </source>
</reference>
<accession>A0A834W7B6</accession>
<comment type="caution">
    <text evidence="1">The sequence shown here is derived from an EMBL/GenBank/DDBJ whole genome shotgun (WGS) entry which is preliminary data.</text>
</comment>
<keyword evidence="2" id="KW-1185">Reference proteome</keyword>
<protein>
    <submittedName>
        <fullName evidence="1">Uncharacterized protein</fullName>
    </submittedName>
</protein>
<proteinExistence type="predicted"/>
<dbReference type="Proteomes" id="UP000634136">
    <property type="component" value="Unassembled WGS sequence"/>
</dbReference>
<evidence type="ECO:0000313" key="2">
    <source>
        <dbReference type="Proteomes" id="UP000634136"/>
    </source>
</evidence>
<dbReference type="AlphaFoldDB" id="A0A834W7B6"/>
<organism evidence="1 2">
    <name type="scientific">Senna tora</name>
    <dbReference type="NCBI Taxonomy" id="362788"/>
    <lineage>
        <taxon>Eukaryota</taxon>
        <taxon>Viridiplantae</taxon>
        <taxon>Streptophyta</taxon>
        <taxon>Embryophyta</taxon>
        <taxon>Tracheophyta</taxon>
        <taxon>Spermatophyta</taxon>
        <taxon>Magnoliopsida</taxon>
        <taxon>eudicotyledons</taxon>
        <taxon>Gunneridae</taxon>
        <taxon>Pentapetalae</taxon>
        <taxon>rosids</taxon>
        <taxon>fabids</taxon>
        <taxon>Fabales</taxon>
        <taxon>Fabaceae</taxon>
        <taxon>Caesalpinioideae</taxon>
        <taxon>Cassia clade</taxon>
        <taxon>Senna</taxon>
    </lineage>
</organism>
<evidence type="ECO:0000313" key="1">
    <source>
        <dbReference type="EMBL" id="KAF7812840.1"/>
    </source>
</evidence>
<gene>
    <name evidence="1" type="ORF">G2W53_033816</name>
</gene>
<sequence>MALEAPTELHTHGRSNLETKLQISEHWNL</sequence>
<name>A0A834W7B6_9FABA</name>